<reference evidence="2 3" key="1">
    <citation type="submission" date="2013-04" db="EMBL/GenBank/DDBJ databases">
        <title>Gluconobacter oxydans NBRC 3293 whole genome sequence.</title>
        <authorList>
            <person name="Matsutani M."/>
            <person name="Yakushi T."/>
            <person name="Matsushita K."/>
        </authorList>
    </citation>
    <scope>NUCLEOTIDE SEQUENCE [LARGE SCALE GENOMIC DNA]</scope>
    <source>
        <strain evidence="2 3">NBRC 3293</strain>
    </source>
</reference>
<name>A0A829XE19_GLUOY</name>
<evidence type="ECO:0000313" key="3">
    <source>
        <dbReference type="Proteomes" id="UP000484858"/>
    </source>
</evidence>
<evidence type="ECO:0000313" key="2">
    <source>
        <dbReference type="EMBL" id="GEM18576.1"/>
    </source>
</evidence>
<protein>
    <submittedName>
        <fullName evidence="2">Uncharacterized protein</fullName>
    </submittedName>
</protein>
<accession>A0A829XE19</accession>
<dbReference type="EMBL" id="BARJ01000014">
    <property type="protein sequence ID" value="GEM18482.1"/>
    <property type="molecule type" value="Genomic_DNA"/>
</dbReference>
<gene>
    <name evidence="1" type="ORF">NBRC3293_2978</name>
    <name evidence="2" type="ORF">NBRC3293_3073</name>
</gene>
<sequence length="37" mass="4458">MTDLEGRFRQYCFGHRWSWLHMGGGQDYKHMVSPEIT</sequence>
<organism evidence="2 3">
    <name type="scientific">Gluconobacter oxydans NBRC 3293</name>
    <dbReference type="NCBI Taxonomy" id="1315969"/>
    <lineage>
        <taxon>Bacteria</taxon>
        <taxon>Pseudomonadati</taxon>
        <taxon>Pseudomonadota</taxon>
        <taxon>Alphaproteobacteria</taxon>
        <taxon>Acetobacterales</taxon>
        <taxon>Acetobacteraceae</taxon>
        <taxon>Gluconobacter</taxon>
    </lineage>
</organism>
<comment type="caution">
    <text evidence="2">The sequence shown here is derived from an EMBL/GenBank/DDBJ whole genome shotgun (WGS) entry which is preliminary data.</text>
</comment>
<evidence type="ECO:0000313" key="1">
    <source>
        <dbReference type="EMBL" id="GEM18482.1"/>
    </source>
</evidence>
<dbReference type="AlphaFoldDB" id="A0A829XE19"/>
<dbReference type="EMBL" id="BARJ01000021">
    <property type="protein sequence ID" value="GEM18576.1"/>
    <property type="molecule type" value="Genomic_DNA"/>
</dbReference>
<dbReference type="Proteomes" id="UP000484858">
    <property type="component" value="Unassembled WGS sequence"/>
</dbReference>
<proteinExistence type="predicted"/>